<dbReference type="NCBIfam" id="TIGR00377">
    <property type="entry name" value="ant_ant_sig"/>
    <property type="match status" value="1"/>
</dbReference>
<organism evidence="4 5">
    <name type="scientific">Trichlorobacter ammonificans</name>
    <dbReference type="NCBI Taxonomy" id="2916410"/>
    <lineage>
        <taxon>Bacteria</taxon>
        <taxon>Pseudomonadati</taxon>
        <taxon>Thermodesulfobacteriota</taxon>
        <taxon>Desulfuromonadia</taxon>
        <taxon>Geobacterales</taxon>
        <taxon>Geobacteraceae</taxon>
        <taxon>Trichlorobacter</taxon>
    </lineage>
</organism>
<gene>
    <name evidence="4" type="ORF">GEAMG1_1782</name>
</gene>
<feature type="domain" description="STAS" evidence="3">
    <location>
        <begin position="5"/>
        <end position="114"/>
    </location>
</feature>
<dbReference type="CDD" id="cd07043">
    <property type="entry name" value="STAS_anti-anti-sigma_factors"/>
    <property type="match status" value="1"/>
</dbReference>
<dbReference type="RefSeq" id="WP_305732428.1">
    <property type="nucleotide sequence ID" value="NZ_OW150024.1"/>
</dbReference>
<evidence type="ECO:0000259" key="3">
    <source>
        <dbReference type="PROSITE" id="PS50801"/>
    </source>
</evidence>
<comment type="similarity">
    <text evidence="1 2">Belongs to the anti-sigma-factor antagonist family.</text>
</comment>
<keyword evidence="5" id="KW-1185">Reference proteome</keyword>
<dbReference type="PROSITE" id="PS50801">
    <property type="entry name" value="STAS"/>
    <property type="match status" value="1"/>
</dbReference>
<protein>
    <recommendedName>
        <fullName evidence="2">Anti-sigma factor antagonist</fullName>
    </recommendedName>
</protein>
<dbReference type="PANTHER" id="PTHR33495">
    <property type="entry name" value="ANTI-SIGMA FACTOR ANTAGONIST TM_1081-RELATED-RELATED"/>
    <property type="match status" value="1"/>
</dbReference>
<evidence type="ECO:0000313" key="4">
    <source>
        <dbReference type="EMBL" id="CAH2031614.1"/>
    </source>
</evidence>
<dbReference type="InterPro" id="IPR036513">
    <property type="entry name" value="STAS_dom_sf"/>
</dbReference>
<dbReference type="EMBL" id="OW150024">
    <property type="protein sequence ID" value="CAH2031614.1"/>
    <property type="molecule type" value="Genomic_DNA"/>
</dbReference>
<dbReference type="InterPro" id="IPR002645">
    <property type="entry name" value="STAS_dom"/>
</dbReference>
<sequence length="116" mass="12772">MDAYLQITTQHRGGATVALLAGRLDADQVPVLERWFDEQLDGCDLPVVLDFAGLSYISSSGLRQLLAMAKELKQRQRRFLICGLFGMVREVFMVSGFLESLEVQHTVDDALAALGG</sequence>
<proteinExistence type="inferred from homology"/>
<dbReference type="Proteomes" id="UP001295463">
    <property type="component" value="Chromosome"/>
</dbReference>
<dbReference type="InterPro" id="IPR003658">
    <property type="entry name" value="Anti-sigma_ant"/>
</dbReference>
<reference evidence="4 5" key="1">
    <citation type="submission" date="2022-03" db="EMBL/GenBank/DDBJ databases">
        <authorList>
            <person name="Koch H."/>
        </authorList>
    </citation>
    <scope>NUCLEOTIDE SEQUENCE [LARGE SCALE GENOMIC DNA]</scope>
    <source>
        <strain evidence="4 5">G1</strain>
    </source>
</reference>
<dbReference type="SUPFAM" id="SSF52091">
    <property type="entry name" value="SpoIIaa-like"/>
    <property type="match status" value="1"/>
</dbReference>
<accession>A0ABN8HFJ6</accession>
<evidence type="ECO:0000256" key="1">
    <source>
        <dbReference type="ARBA" id="ARBA00009013"/>
    </source>
</evidence>
<dbReference type="Gene3D" id="3.30.750.24">
    <property type="entry name" value="STAS domain"/>
    <property type="match status" value="1"/>
</dbReference>
<evidence type="ECO:0000256" key="2">
    <source>
        <dbReference type="RuleBase" id="RU003749"/>
    </source>
</evidence>
<name>A0ABN8HFJ6_9BACT</name>
<dbReference type="Pfam" id="PF01740">
    <property type="entry name" value="STAS"/>
    <property type="match status" value="1"/>
</dbReference>
<evidence type="ECO:0000313" key="5">
    <source>
        <dbReference type="Proteomes" id="UP001295463"/>
    </source>
</evidence>